<evidence type="ECO:0000256" key="2">
    <source>
        <dbReference type="ARBA" id="ARBA00022448"/>
    </source>
</evidence>
<dbReference type="InterPro" id="IPR005746">
    <property type="entry name" value="Thioredoxin"/>
</dbReference>
<organism evidence="9 10">
    <name type="scientific">Glutamicibacter ardleyensis</name>
    <dbReference type="NCBI Taxonomy" id="225894"/>
    <lineage>
        <taxon>Bacteria</taxon>
        <taxon>Bacillati</taxon>
        <taxon>Actinomycetota</taxon>
        <taxon>Actinomycetes</taxon>
        <taxon>Micrococcales</taxon>
        <taxon>Micrococcaceae</taxon>
        <taxon>Glutamicibacter</taxon>
    </lineage>
</organism>
<dbReference type="GeneID" id="303303209"/>
<dbReference type="InterPro" id="IPR036249">
    <property type="entry name" value="Thioredoxin-like_sf"/>
</dbReference>
<dbReference type="NCBIfam" id="TIGR01068">
    <property type="entry name" value="thioredoxin"/>
    <property type="match status" value="1"/>
</dbReference>
<comment type="caution">
    <text evidence="9">The sequence shown here is derived from an EMBL/GenBank/DDBJ whole genome shotgun (WGS) entry which is preliminary data.</text>
</comment>
<dbReference type="InterPro" id="IPR017937">
    <property type="entry name" value="Thioredoxin_CS"/>
</dbReference>
<evidence type="ECO:0000256" key="7">
    <source>
        <dbReference type="PIRNR" id="PIRNR000077"/>
    </source>
</evidence>
<proteinExistence type="inferred from homology"/>
<dbReference type="PROSITE" id="PS51354">
    <property type="entry name" value="GLUTAREDOXIN_2"/>
    <property type="match status" value="1"/>
</dbReference>
<evidence type="ECO:0000256" key="6">
    <source>
        <dbReference type="NCBIfam" id="TIGR01068"/>
    </source>
</evidence>
<dbReference type="Proteomes" id="UP000606115">
    <property type="component" value="Unassembled WGS sequence"/>
</dbReference>
<dbReference type="RefSeq" id="WP_096255096.1">
    <property type="nucleotide sequence ID" value="NZ_BMKX01000001.1"/>
</dbReference>
<sequence>MSNAKAVTEATFQAEVLDAEKPVIVDFWAEWCGPCRQLGPILDQIAEEHAAKVDVVKINVDENQSIAAKYGITSIPAVYVFKGGEHVATSIGAKPKAVIEKDFAEYL</sequence>
<keyword evidence="3" id="KW-0249">Electron transport</keyword>
<dbReference type="PRINTS" id="PR00421">
    <property type="entry name" value="THIOREDOXIN"/>
</dbReference>
<dbReference type="PROSITE" id="PS51352">
    <property type="entry name" value="THIOREDOXIN_2"/>
    <property type="match status" value="1"/>
</dbReference>
<evidence type="ECO:0000256" key="3">
    <source>
        <dbReference type="ARBA" id="ARBA00022982"/>
    </source>
</evidence>
<dbReference type="EMBL" id="BMKX01000001">
    <property type="protein sequence ID" value="GGJ51931.1"/>
    <property type="molecule type" value="Genomic_DNA"/>
</dbReference>
<evidence type="ECO:0000256" key="5">
    <source>
        <dbReference type="ARBA" id="ARBA00023284"/>
    </source>
</evidence>
<protein>
    <recommendedName>
        <fullName evidence="6 7">Thioredoxin</fullName>
    </recommendedName>
</protein>
<dbReference type="CDD" id="cd02947">
    <property type="entry name" value="TRX_family"/>
    <property type="match status" value="1"/>
</dbReference>
<comment type="similarity">
    <text evidence="1 7">Belongs to the thioredoxin family.</text>
</comment>
<keyword evidence="2" id="KW-0813">Transport</keyword>
<keyword evidence="10" id="KW-1185">Reference proteome</keyword>
<dbReference type="SUPFAM" id="SSF52833">
    <property type="entry name" value="Thioredoxin-like"/>
    <property type="match status" value="1"/>
</dbReference>
<dbReference type="PIRSF" id="PIRSF000077">
    <property type="entry name" value="Thioredoxin"/>
    <property type="match status" value="1"/>
</dbReference>
<dbReference type="PANTHER" id="PTHR45663:SF11">
    <property type="entry name" value="GEO12009P1"/>
    <property type="match status" value="1"/>
</dbReference>
<dbReference type="InterPro" id="IPR013766">
    <property type="entry name" value="Thioredoxin_domain"/>
</dbReference>
<feature type="domain" description="Thioredoxin" evidence="8">
    <location>
        <begin position="1"/>
        <end position="107"/>
    </location>
</feature>
<evidence type="ECO:0000256" key="1">
    <source>
        <dbReference type="ARBA" id="ARBA00008987"/>
    </source>
</evidence>
<keyword evidence="5" id="KW-0676">Redox-active center</keyword>
<reference evidence="10" key="1">
    <citation type="journal article" date="2019" name="Int. J. Syst. Evol. Microbiol.">
        <title>The Global Catalogue of Microorganisms (GCM) 10K type strain sequencing project: providing services to taxonomists for standard genome sequencing and annotation.</title>
        <authorList>
            <consortium name="The Broad Institute Genomics Platform"/>
            <consortium name="The Broad Institute Genome Sequencing Center for Infectious Disease"/>
            <person name="Wu L."/>
            <person name="Ma J."/>
        </authorList>
    </citation>
    <scope>NUCLEOTIDE SEQUENCE [LARGE SCALE GENOMIC DNA]</scope>
    <source>
        <strain evidence="10">CGMCC 1.3685</strain>
    </source>
</reference>
<dbReference type="Pfam" id="PF00085">
    <property type="entry name" value="Thioredoxin"/>
    <property type="match status" value="1"/>
</dbReference>
<evidence type="ECO:0000313" key="9">
    <source>
        <dbReference type="EMBL" id="GGJ51931.1"/>
    </source>
</evidence>
<evidence type="ECO:0000256" key="4">
    <source>
        <dbReference type="ARBA" id="ARBA00023157"/>
    </source>
</evidence>
<keyword evidence="4" id="KW-1015">Disulfide bond</keyword>
<name>A0ABQ2DD99_9MICC</name>
<dbReference type="Gene3D" id="3.40.30.10">
    <property type="entry name" value="Glutaredoxin"/>
    <property type="match status" value="1"/>
</dbReference>
<gene>
    <name evidence="9" type="ORF">GCM10007173_08170</name>
</gene>
<dbReference type="PANTHER" id="PTHR45663">
    <property type="entry name" value="GEO12009P1"/>
    <property type="match status" value="1"/>
</dbReference>
<dbReference type="PROSITE" id="PS00194">
    <property type="entry name" value="THIOREDOXIN_1"/>
    <property type="match status" value="1"/>
</dbReference>
<accession>A0ABQ2DD99</accession>
<evidence type="ECO:0000313" key="10">
    <source>
        <dbReference type="Proteomes" id="UP000606115"/>
    </source>
</evidence>
<evidence type="ECO:0000259" key="8">
    <source>
        <dbReference type="PROSITE" id="PS51352"/>
    </source>
</evidence>